<sequence length="223" mass="24743">MYKLTTPTQGTAIYVYTILANTKTSPTGDSDMTFYLDGDVVGTFVKNAPGTPGFIYNVCVYANDSLPSGEHFLQIQNGHTDGNKTLLLLDYLVYSTDDNSTTVPVPTPQGTGSNDLTQNHRRDSGGVIVGAVLGTLGGLLLLGFGWLWFRRWQFRRHGQWKGKHARINKSQELIILNGEEDDWNRQQEGEVGVGSRELDSSRRWSEEATVATHERTPKAAYVM</sequence>
<keyword evidence="1" id="KW-0472">Membrane</keyword>
<accession>A0A9P5XDH0</accession>
<proteinExistence type="predicted"/>
<keyword evidence="1" id="KW-0812">Transmembrane</keyword>
<dbReference type="OrthoDB" id="3245657at2759"/>
<evidence type="ECO:0000256" key="1">
    <source>
        <dbReference type="SAM" id="Phobius"/>
    </source>
</evidence>
<organism evidence="2 3">
    <name type="scientific">Macrolepiota fuliginosa MF-IS2</name>
    <dbReference type="NCBI Taxonomy" id="1400762"/>
    <lineage>
        <taxon>Eukaryota</taxon>
        <taxon>Fungi</taxon>
        <taxon>Dikarya</taxon>
        <taxon>Basidiomycota</taxon>
        <taxon>Agaricomycotina</taxon>
        <taxon>Agaricomycetes</taxon>
        <taxon>Agaricomycetidae</taxon>
        <taxon>Agaricales</taxon>
        <taxon>Agaricineae</taxon>
        <taxon>Agaricaceae</taxon>
        <taxon>Macrolepiota</taxon>
    </lineage>
</organism>
<keyword evidence="3" id="KW-1185">Reference proteome</keyword>
<protein>
    <submittedName>
        <fullName evidence="2">Uncharacterized protein</fullName>
    </submittedName>
</protein>
<gene>
    <name evidence="2" type="ORF">P691DRAFT_32509</name>
</gene>
<feature type="transmembrane region" description="Helical" evidence="1">
    <location>
        <begin position="127"/>
        <end position="149"/>
    </location>
</feature>
<evidence type="ECO:0000313" key="3">
    <source>
        <dbReference type="Proteomes" id="UP000807342"/>
    </source>
</evidence>
<name>A0A9P5XDH0_9AGAR</name>
<reference evidence="2" key="1">
    <citation type="submission" date="2020-11" db="EMBL/GenBank/DDBJ databases">
        <authorList>
            <consortium name="DOE Joint Genome Institute"/>
            <person name="Ahrendt S."/>
            <person name="Riley R."/>
            <person name="Andreopoulos W."/>
            <person name="Labutti K."/>
            <person name="Pangilinan J."/>
            <person name="Ruiz-Duenas F.J."/>
            <person name="Barrasa J.M."/>
            <person name="Sanchez-Garcia M."/>
            <person name="Camarero S."/>
            <person name="Miyauchi S."/>
            <person name="Serrano A."/>
            <person name="Linde D."/>
            <person name="Babiker R."/>
            <person name="Drula E."/>
            <person name="Ayuso-Fernandez I."/>
            <person name="Pacheco R."/>
            <person name="Padilla G."/>
            <person name="Ferreira P."/>
            <person name="Barriuso J."/>
            <person name="Kellner H."/>
            <person name="Castanera R."/>
            <person name="Alfaro M."/>
            <person name="Ramirez L."/>
            <person name="Pisabarro A.G."/>
            <person name="Kuo A."/>
            <person name="Tritt A."/>
            <person name="Lipzen A."/>
            <person name="He G."/>
            <person name="Yan M."/>
            <person name="Ng V."/>
            <person name="Cullen D."/>
            <person name="Martin F."/>
            <person name="Rosso M.-N."/>
            <person name="Henrissat B."/>
            <person name="Hibbett D."/>
            <person name="Martinez A.T."/>
            <person name="Grigoriev I.V."/>
        </authorList>
    </citation>
    <scope>NUCLEOTIDE SEQUENCE</scope>
    <source>
        <strain evidence="2">MF-IS2</strain>
    </source>
</reference>
<dbReference type="AlphaFoldDB" id="A0A9P5XDH0"/>
<dbReference type="EMBL" id="MU151154">
    <property type="protein sequence ID" value="KAF9448665.1"/>
    <property type="molecule type" value="Genomic_DNA"/>
</dbReference>
<dbReference type="Proteomes" id="UP000807342">
    <property type="component" value="Unassembled WGS sequence"/>
</dbReference>
<comment type="caution">
    <text evidence="2">The sequence shown here is derived from an EMBL/GenBank/DDBJ whole genome shotgun (WGS) entry which is preliminary data.</text>
</comment>
<evidence type="ECO:0000313" key="2">
    <source>
        <dbReference type="EMBL" id="KAF9448665.1"/>
    </source>
</evidence>
<keyword evidence="1" id="KW-1133">Transmembrane helix</keyword>